<proteinExistence type="inferred from homology"/>
<keyword evidence="2" id="KW-0472">Membrane</keyword>
<dbReference type="GO" id="GO:0012505">
    <property type="term" value="C:endomembrane system"/>
    <property type="evidence" value="ECO:0007669"/>
    <property type="project" value="UniProtKB-SubCell"/>
</dbReference>
<dbReference type="PANTHER" id="PTHR12894">
    <property type="entry name" value="CNH DOMAIN CONTAINING"/>
    <property type="match status" value="1"/>
</dbReference>
<accession>A0A979FG43</accession>
<dbReference type="AlphaFoldDB" id="A0A979FG43"/>
<dbReference type="RefSeq" id="XP_047735572.1">
    <property type="nucleotide sequence ID" value="XM_047879616.1"/>
</dbReference>
<evidence type="ECO:0000256" key="4">
    <source>
        <dbReference type="SAM" id="MobiDB-lite"/>
    </source>
</evidence>
<dbReference type="KEGG" id="hazt:108674183"/>
<dbReference type="OrthoDB" id="5325112at2759"/>
<feature type="compositionally biased region" description="Basic and acidic residues" evidence="4">
    <location>
        <begin position="709"/>
        <end position="734"/>
    </location>
</feature>
<evidence type="ECO:0000259" key="5">
    <source>
        <dbReference type="PROSITE" id="PS50219"/>
    </source>
</evidence>
<dbReference type="Pfam" id="PF00780">
    <property type="entry name" value="CNH"/>
    <property type="match status" value="1"/>
</dbReference>
<dbReference type="PROSITE" id="PS50219">
    <property type="entry name" value="CNH"/>
    <property type="match status" value="1"/>
</dbReference>
<evidence type="ECO:0000313" key="6">
    <source>
        <dbReference type="Proteomes" id="UP000694843"/>
    </source>
</evidence>
<dbReference type="GO" id="GO:0034058">
    <property type="term" value="P:endosomal vesicle fusion"/>
    <property type="evidence" value="ECO:0007669"/>
    <property type="project" value="TreeGrafter"/>
</dbReference>
<dbReference type="GO" id="GO:0005737">
    <property type="term" value="C:cytoplasm"/>
    <property type="evidence" value="ECO:0007669"/>
    <property type="project" value="TreeGrafter"/>
</dbReference>
<feature type="region of interest" description="Disordered" evidence="4">
    <location>
        <begin position="537"/>
        <end position="597"/>
    </location>
</feature>
<dbReference type="Pfam" id="PF10367">
    <property type="entry name" value="zf-Vps39_C"/>
    <property type="match status" value="1"/>
</dbReference>
<dbReference type="Proteomes" id="UP000694843">
    <property type="component" value="Unplaced"/>
</dbReference>
<dbReference type="GO" id="GO:0016020">
    <property type="term" value="C:membrane"/>
    <property type="evidence" value="ECO:0007669"/>
    <property type="project" value="TreeGrafter"/>
</dbReference>
<dbReference type="InterPro" id="IPR032914">
    <property type="entry name" value="Vam6/VPS39/TRAP1"/>
</dbReference>
<sequence>MHEAYEIVPLLERLPLDIESLAAYDGNLVVGTRQGHLLMYSVGESGAQADVKLLRSNKNFSKKPITQVAVVPHYQILISLSDSIISIHDLTVYNFPLLSTMNNTKGASLFDLEIKHHVSLTGDVAVTVRLAVAVRRRVQLYYWKARHFHALLDDVQLTDAPQHLRWWGGGLVLDQGLVYCRILLDEVRSTALLDEVRSTALLDEVRSTALLDEVRSTALLDEVRSTALLDEVRSTALLDEVRSTALLDEVRSTALLDEPPIAPPLPVAQTRVIPTAVVQLPHLEPLPFLICGGSFYLFVQTLYQPPLCTPAVYQPPLCLGVVGGRAVEVVSAEGSVLLQTLTLPKPRLLVADVVSSGVSRTGGRHRAFCASLSHVWCLRGLSPAAQIHKGFIYKYRRDERPSLVGPLLRIPDGRVSLAEGERLLREHNRLPDFLQLLRARGQHEKALALLHQHQHTTHPSPLKGPAELVNYLQNLDISPAYAGQEHVIQEWGDRSSSLHNELVKLYRDVVIEETTRLKSRAAGAHLSACDEDLTGSVSNLSITSPDSPPHPAPSIMPTDSTSRPVPSTGPPDSSHTAPSTGPPDDNPDPVPPLSHIHPDLRFSLEDIRDKLLEFLRMSKCYVPATVLLCLPPQHECLLGARAVVLGALGQHRQALQLYVSQLHDLPAALAYCSAHYTGLGAASQVYLFLLELLIQCQDVASLLSSNSRSAREADNRHEAGSRRDEAEADNRSDEQEADIGLASSRGDAGDQPGARTRSSAESDAGSPTPQDSPRGGALVGPGSGALAGPGGGALVGPGGGALVGPGSGALVGPGGGALVGPGGGAPSPTPSEAAKFDILLSLLHTYAQYIKLKPAVQLLPDSLRVAELRSFLQSWLRQFACARRRMALQTGVARALVRQVTSDLCLAQSNKISLSSLNSCCICGKRLTRFSAFVCSPGGAVCHFSCRDRLHGAWVAEVLHARHRNALDERTRAAVAASGPGVSVPGPSVSVPGPSVSTSPGVSVAGPGVSVVGPGVSVPGLGVSVVGPGVSVTSPGVSVAGPGVSTSPLSTSFVAITSLGVSPARPGVSVAGLGVSSSSPGVSRSPGVS</sequence>
<name>A0A979FG43_HYAAZ</name>
<keyword evidence="6" id="KW-1185">Reference proteome</keyword>
<organism evidence="6 7">
    <name type="scientific">Hyalella azteca</name>
    <name type="common">Amphipod</name>
    <dbReference type="NCBI Taxonomy" id="294128"/>
    <lineage>
        <taxon>Eukaryota</taxon>
        <taxon>Metazoa</taxon>
        <taxon>Ecdysozoa</taxon>
        <taxon>Arthropoda</taxon>
        <taxon>Crustacea</taxon>
        <taxon>Multicrustacea</taxon>
        <taxon>Malacostraca</taxon>
        <taxon>Eumalacostraca</taxon>
        <taxon>Peracarida</taxon>
        <taxon>Amphipoda</taxon>
        <taxon>Senticaudata</taxon>
        <taxon>Talitrida</taxon>
        <taxon>Talitroidea</taxon>
        <taxon>Hyalellidae</taxon>
        <taxon>Hyalella</taxon>
    </lineage>
</organism>
<dbReference type="GO" id="GO:0006914">
    <property type="term" value="P:autophagy"/>
    <property type="evidence" value="ECO:0007669"/>
    <property type="project" value="TreeGrafter"/>
</dbReference>
<feature type="compositionally biased region" description="Polar residues" evidence="4">
    <location>
        <begin position="557"/>
        <end position="579"/>
    </location>
</feature>
<reference evidence="7" key="1">
    <citation type="submission" date="2025-08" db="UniProtKB">
        <authorList>
            <consortium name="RefSeq"/>
        </authorList>
    </citation>
    <scope>IDENTIFICATION</scope>
</reference>
<evidence type="ECO:0000313" key="7">
    <source>
        <dbReference type="RefSeq" id="XP_047735572.1"/>
    </source>
</evidence>
<protein>
    <submittedName>
        <fullName evidence="7">Uncharacterized protein LOC108674183</fullName>
    </submittedName>
</protein>
<gene>
    <name evidence="7" type="primary">LOC108674183</name>
</gene>
<dbReference type="InterPro" id="IPR019453">
    <property type="entry name" value="VPS39/TGFA1_Znf"/>
</dbReference>
<dbReference type="InterPro" id="IPR019452">
    <property type="entry name" value="VPS39/TGF_beta_rcpt-assoc_1"/>
</dbReference>
<dbReference type="CDD" id="cd00029">
    <property type="entry name" value="C1"/>
    <property type="match status" value="1"/>
</dbReference>
<evidence type="ECO:0000256" key="3">
    <source>
        <dbReference type="ARBA" id="ARBA00038201"/>
    </source>
</evidence>
<comment type="similarity">
    <text evidence="3">Belongs to the VAM6/VPS39 family.</text>
</comment>
<dbReference type="InterPro" id="IPR001180">
    <property type="entry name" value="CNH_dom"/>
</dbReference>
<comment type="subcellular location">
    <subcellularLocation>
        <location evidence="1">Endomembrane system</location>
        <topology evidence="1">Peripheral membrane protein</topology>
    </subcellularLocation>
</comment>
<feature type="region of interest" description="Disordered" evidence="4">
    <location>
        <begin position="705"/>
        <end position="783"/>
    </location>
</feature>
<dbReference type="Pfam" id="PF10366">
    <property type="entry name" value="Vps39_1"/>
    <property type="match status" value="1"/>
</dbReference>
<feature type="compositionally biased region" description="Polar residues" evidence="4">
    <location>
        <begin position="756"/>
        <end position="771"/>
    </location>
</feature>
<evidence type="ECO:0000256" key="2">
    <source>
        <dbReference type="ARBA" id="ARBA00023136"/>
    </source>
</evidence>
<dbReference type="PANTHER" id="PTHR12894:SF49">
    <property type="entry name" value="VAM6_VPS39-LIKE PROTEIN"/>
    <property type="match status" value="1"/>
</dbReference>
<feature type="domain" description="CNH" evidence="5">
    <location>
        <begin position="15"/>
        <end position="356"/>
    </location>
</feature>
<dbReference type="GeneID" id="108674183"/>
<evidence type="ECO:0000256" key="1">
    <source>
        <dbReference type="ARBA" id="ARBA00004184"/>
    </source>
</evidence>